<dbReference type="PaxDb" id="73239-Q7RCC1"/>
<reference evidence="2 3" key="1">
    <citation type="journal article" date="2002" name="Nature">
        <title>Genome sequence and comparative analysis of the model rodent malaria parasite Plasmodium yoelii yoelii.</title>
        <authorList>
            <person name="Carlton J.M."/>
            <person name="Angiuoli S.V."/>
            <person name="Suh B.B."/>
            <person name="Kooij T.W."/>
            <person name="Pertea M."/>
            <person name="Silva J.C."/>
            <person name="Ermolaeva M.D."/>
            <person name="Allen J.E."/>
            <person name="Selengut J.D."/>
            <person name="Koo H.L."/>
            <person name="Peterson J.D."/>
            <person name="Pop M."/>
            <person name="Kosack D.S."/>
            <person name="Shumway M.F."/>
            <person name="Bidwell S.L."/>
            <person name="Shallom S.J."/>
            <person name="van Aken S.E."/>
            <person name="Riedmuller S.B."/>
            <person name="Feldblyum T.V."/>
            <person name="Cho J.K."/>
            <person name="Quackenbush J."/>
            <person name="Sedegah M."/>
            <person name="Shoaibi A."/>
            <person name="Cummings L.M."/>
            <person name="Florens L."/>
            <person name="Yates J.R."/>
            <person name="Raine J.D."/>
            <person name="Sinden R.E."/>
            <person name="Harris M.A."/>
            <person name="Cunningham D.A."/>
            <person name="Preiser P.R."/>
            <person name="Bergman L.W."/>
            <person name="Vaidya A.B."/>
            <person name="van Lin L.H."/>
            <person name="Janse C.J."/>
            <person name="Waters A.P."/>
            <person name="Smith H.O."/>
            <person name="White O.R."/>
            <person name="Salzberg S.L."/>
            <person name="Venter J.C."/>
            <person name="Fraser C.M."/>
            <person name="Hoffman S.L."/>
            <person name="Gardner M.J."/>
            <person name="Carucci D.J."/>
        </authorList>
    </citation>
    <scope>NUCLEOTIDE SEQUENCE [LARGE SCALE GENOMIC DNA]</scope>
    <source>
        <strain evidence="2 3">17XNL</strain>
    </source>
</reference>
<keyword evidence="1" id="KW-0472">Membrane</keyword>
<protein>
    <submittedName>
        <fullName evidence="2">Uncharacterized protein</fullName>
    </submittedName>
</protein>
<sequence length="57" mass="6749">LNLKIFHHFLIMETVYGISSIIKNPLLVLLSKNEIPYISIISIFFFDCLHLLISYYF</sequence>
<gene>
    <name evidence="2" type="ORF">PY05863</name>
</gene>
<evidence type="ECO:0000313" key="2">
    <source>
        <dbReference type="EMBL" id="EAA17958.1"/>
    </source>
</evidence>
<dbReference type="EMBL" id="AABL01001919">
    <property type="protein sequence ID" value="EAA17958.1"/>
    <property type="molecule type" value="Genomic_DNA"/>
</dbReference>
<evidence type="ECO:0000256" key="1">
    <source>
        <dbReference type="SAM" id="Phobius"/>
    </source>
</evidence>
<feature type="transmembrane region" description="Helical" evidence="1">
    <location>
        <begin position="35"/>
        <end position="56"/>
    </location>
</feature>
<name>Q7RCC1_PLAYO</name>
<comment type="caution">
    <text evidence="2">The sequence shown here is derived from an EMBL/GenBank/DDBJ whole genome shotgun (WGS) entry which is preliminary data.</text>
</comment>
<dbReference type="Proteomes" id="UP000008553">
    <property type="component" value="Unassembled WGS sequence"/>
</dbReference>
<dbReference type="AlphaFoldDB" id="Q7RCC1"/>
<dbReference type="InParanoid" id="Q7RCC1"/>
<evidence type="ECO:0000313" key="3">
    <source>
        <dbReference type="Proteomes" id="UP000008553"/>
    </source>
</evidence>
<proteinExistence type="predicted"/>
<keyword evidence="3" id="KW-1185">Reference proteome</keyword>
<keyword evidence="1" id="KW-0812">Transmembrane</keyword>
<accession>Q7RCC1</accession>
<organism evidence="2 3">
    <name type="scientific">Plasmodium yoelii yoelii</name>
    <dbReference type="NCBI Taxonomy" id="73239"/>
    <lineage>
        <taxon>Eukaryota</taxon>
        <taxon>Sar</taxon>
        <taxon>Alveolata</taxon>
        <taxon>Apicomplexa</taxon>
        <taxon>Aconoidasida</taxon>
        <taxon>Haemosporida</taxon>
        <taxon>Plasmodiidae</taxon>
        <taxon>Plasmodium</taxon>
        <taxon>Plasmodium (Vinckeia)</taxon>
    </lineage>
</organism>
<feature type="non-terminal residue" evidence="2">
    <location>
        <position position="1"/>
    </location>
</feature>
<keyword evidence="1" id="KW-1133">Transmembrane helix</keyword>